<evidence type="ECO:0000313" key="2">
    <source>
        <dbReference type="Proteomes" id="UP000199073"/>
    </source>
</evidence>
<organism evidence="1 2">
    <name type="scientific">Desulforhopalus singaporensis</name>
    <dbReference type="NCBI Taxonomy" id="91360"/>
    <lineage>
        <taxon>Bacteria</taxon>
        <taxon>Pseudomonadati</taxon>
        <taxon>Thermodesulfobacteriota</taxon>
        <taxon>Desulfobulbia</taxon>
        <taxon>Desulfobulbales</taxon>
        <taxon>Desulfocapsaceae</taxon>
        <taxon>Desulforhopalus</taxon>
    </lineage>
</organism>
<gene>
    <name evidence="1" type="ORF">SAMN05660330_03836</name>
</gene>
<dbReference type="AlphaFoldDB" id="A0A1H0V1Y1"/>
<protein>
    <submittedName>
        <fullName evidence="1">Uncharacterized protein</fullName>
    </submittedName>
</protein>
<name>A0A1H0V1Y1_9BACT</name>
<dbReference type="Proteomes" id="UP000199073">
    <property type="component" value="Unassembled WGS sequence"/>
</dbReference>
<evidence type="ECO:0000313" key="1">
    <source>
        <dbReference type="EMBL" id="SDP72487.1"/>
    </source>
</evidence>
<reference evidence="1 2" key="1">
    <citation type="submission" date="2016-10" db="EMBL/GenBank/DDBJ databases">
        <authorList>
            <person name="de Groot N.N."/>
        </authorList>
    </citation>
    <scope>NUCLEOTIDE SEQUENCE [LARGE SCALE GENOMIC DNA]</scope>
    <source>
        <strain evidence="1 2">DSM 12130</strain>
    </source>
</reference>
<sequence length="87" mass="9949">MGTELFKLLQRVDIFPPVTPVQFQRFAGPFRKPGKTVVAGFIKAEVLSELASNNELFKECFRCFRILADQGDQPYWPPKQELFLVSA</sequence>
<proteinExistence type="predicted"/>
<keyword evidence="2" id="KW-1185">Reference proteome</keyword>
<dbReference type="EMBL" id="FNJI01000039">
    <property type="protein sequence ID" value="SDP72487.1"/>
    <property type="molecule type" value="Genomic_DNA"/>
</dbReference>
<accession>A0A1H0V1Y1</accession>